<accession>A0ABR3Y9R9</accession>
<dbReference type="PROSITE" id="PS50114">
    <property type="entry name" value="GATA_ZN_FINGER_2"/>
    <property type="match status" value="1"/>
</dbReference>
<keyword evidence="2" id="KW-0479">Metal-binding</keyword>
<evidence type="ECO:0000256" key="4">
    <source>
        <dbReference type="ARBA" id="ARBA00022833"/>
    </source>
</evidence>
<keyword evidence="3 6" id="KW-0863">Zinc-finger</keyword>
<dbReference type="Pfam" id="PF00320">
    <property type="entry name" value="GATA"/>
    <property type="match status" value="1"/>
</dbReference>
<feature type="coiled-coil region" evidence="7">
    <location>
        <begin position="239"/>
        <end position="266"/>
    </location>
</feature>
<evidence type="ECO:0000313" key="10">
    <source>
        <dbReference type="EMBL" id="KAL1884548.1"/>
    </source>
</evidence>
<gene>
    <name evidence="10" type="primary">GZF3</name>
    <name evidence="10" type="ORF">Plec18167_002138</name>
</gene>
<keyword evidence="4" id="KW-0862">Zinc</keyword>
<dbReference type="PRINTS" id="PR00619">
    <property type="entry name" value="GATAZNFINGER"/>
</dbReference>
<dbReference type="InterPro" id="IPR039355">
    <property type="entry name" value="Transcription_factor_GATA"/>
</dbReference>
<feature type="region of interest" description="Disordered" evidence="8">
    <location>
        <begin position="267"/>
        <end position="314"/>
    </location>
</feature>
<keyword evidence="7" id="KW-0175">Coiled coil</keyword>
<evidence type="ECO:0000256" key="2">
    <source>
        <dbReference type="ARBA" id="ARBA00022723"/>
    </source>
</evidence>
<dbReference type="Proteomes" id="UP001583193">
    <property type="component" value="Unassembled WGS sequence"/>
</dbReference>
<dbReference type="Gene3D" id="3.30.50.10">
    <property type="entry name" value="Erythroid Transcription Factor GATA-1, subunit A"/>
    <property type="match status" value="1"/>
</dbReference>
<feature type="region of interest" description="Disordered" evidence="8">
    <location>
        <begin position="59"/>
        <end position="141"/>
    </location>
</feature>
<evidence type="ECO:0000313" key="11">
    <source>
        <dbReference type="Proteomes" id="UP001583193"/>
    </source>
</evidence>
<organism evidence="10 11">
    <name type="scientific">Paecilomyces lecythidis</name>
    <dbReference type="NCBI Taxonomy" id="3004212"/>
    <lineage>
        <taxon>Eukaryota</taxon>
        <taxon>Fungi</taxon>
        <taxon>Dikarya</taxon>
        <taxon>Ascomycota</taxon>
        <taxon>Pezizomycotina</taxon>
        <taxon>Eurotiomycetes</taxon>
        <taxon>Eurotiomycetidae</taxon>
        <taxon>Eurotiales</taxon>
        <taxon>Thermoascaceae</taxon>
        <taxon>Paecilomyces</taxon>
    </lineage>
</organism>
<proteinExistence type="predicted"/>
<evidence type="ECO:0000256" key="5">
    <source>
        <dbReference type="ARBA" id="ARBA00023242"/>
    </source>
</evidence>
<evidence type="ECO:0000256" key="6">
    <source>
        <dbReference type="PROSITE-ProRule" id="PRU00094"/>
    </source>
</evidence>
<comment type="caution">
    <text evidence="10">The sequence shown here is derived from an EMBL/GenBank/DDBJ whole genome shotgun (WGS) entry which is preliminary data.</text>
</comment>
<dbReference type="SMART" id="SM00401">
    <property type="entry name" value="ZnF_GATA"/>
    <property type="match status" value="1"/>
</dbReference>
<evidence type="ECO:0000256" key="8">
    <source>
        <dbReference type="SAM" id="MobiDB-lite"/>
    </source>
</evidence>
<sequence length="314" mass="34413">MATTLTDQKRPQLQPVCQNCGTSTTPLWRRDELGSVLCNACGLFLKLHGRPRPISLKTDVIKSRNRVKTAGQGPKRKSAGGLDANGLSASRSEAGTPPLGSHGYRRASRKTSPGPSDRSNSPVSRTNTPGIPPMQHHNSNIAPQHMFDSVTLGDHGFSQSNTLPALQLRQPSPGSTSSVVDRHMEAPQTYESLLAANTSLKTRVSELEVINELFRGRVAELEQSDATARRSEMIVRDSEVRLRRSLEDAQRREDDLKRRISELEHQLVDRSGFMGPQNSYSTSNGSGEPLTKKIRLSDVVDYPSASPTRSPKTV</sequence>
<dbReference type="PANTHER" id="PTHR10071:SF338">
    <property type="entry name" value="GATA-TYPE DOMAIN-CONTAINING PROTEIN"/>
    <property type="match status" value="1"/>
</dbReference>
<evidence type="ECO:0000256" key="7">
    <source>
        <dbReference type="SAM" id="Coils"/>
    </source>
</evidence>
<dbReference type="InterPro" id="IPR056998">
    <property type="entry name" value="Asd-4/GZF3_helical"/>
</dbReference>
<comment type="subcellular location">
    <subcellularLocation>
        <location evidence="1">Nucleus</location>
    </subcellularLocation>
</comment>
<dbReference type="InterPro" id="IPR013088">
    <property type="entry name" value="Znf_NHR/GATA"/>
</dbReference>
<keyword evidence="5" id="KW-0539">Nucleus</keyword>
<keyword evidence="11" id="KW-1185">Reference proteome</keyword>
<evidence type="ECO:0000256" key="3">
    <source>
        <dbReference type="ARBA" id="ARBA00022771"/>
    </source>
</evidence>
<feature type="compositionally biased region" description="Polar residues" evidence="8">
    <location>
        <begin position="276"/>
        <end position="286"/>
    </location>
</feature>
<feature type="domain" description="GATA-type" evidence="9">
    <location>
        <begin position="17"/>
        <end position="64"/>
    </location>
</feature>
<dbReference type="CDD" id="cd00202">
    <property type="entry name" value="ZnF_GATA"/>
    <property type="match status" value="1"/>
</dbReference>
<protein>
    <submittedName>
        <fullName evidence="10">GATA zinc finger protein 3</fullName>
    </submittedName>
</protein>
<dbReference type="InterPro" id="IPR000679">
    <property type="entry name" value="Znf_GATA"/>
</dbReference>
<evidence type="ECO:0000259" key="9">
    <source>
        <dbReference type="PROSITE" id="PS50114"/>
    </source>
</evidence>
<dbReference type="SUPFAM" id="SSF57716">
    <property type="entry name" value="Glucocorticoid receptor-like (DNA-binding domain)"/>
    <property type="match status" value="1"/>
</dbReference>
<feature type="compositionally biased region" description="Polar residues" evidence="8">
    <location>
        <begin position="110"/>
        <end position="129"/>
    </location>
</feature>
<feature type="compositionally biased region" description="Polar residues" evidence="8">
    <location>
        <begin position="305"/>
        <end position="314"/>
    </location>
</feature>
<dbReference type="EMBL" id="JAVDPF010000004">
    <property type="protein sequence ID" value="KAL1884548.1"/>
    <property type="molecule type" value="Genomic_DNA"/>
</dbReference>
<dbReference type="PANTHER" id="PTHR10071">
    <property type="entry name" value="TRANSCRIPTION FACTOR GATA FAMILY MEMBER"/>
    <property type="match status" value="1"/>
</dbReference>
<dbReference type="Pfam" id="PF25026">
    <property type="entry name" value="Asd-4"/>
    <property type="match status" value="1"/>
</dbReference>
<evidence type="ECO:0000256" key="1">
    <source>
        <dbReference type="ARBA" id="ARBA00004123"/>
    </source>
</evidence>
<name>A0ABR3Y9R9_9EURO</name>
<dbReference type="PROSITE" id="PS00344">
    <property type="entry name" value="GATA_ZN_FINGER_1"/>
    <property type="match status" value="1"/>
</dbReference>
<reference evidence="10 11" key="1">
    <citation type="journal article" date="2024" name="IMA Fungus">
        <title>IMA Genome - F19 : A genome assembly and annotation guide to empower mycologists, including annotated draft genome sequences of Ceratocystis pirilliformis, Diaporthe australafricana, Fusarium ophioides, Paecilomyces lecythidis, and Sporothrix stenoceras.</title>
        <authorList>
            <person name="Aylward J."/>
            <person name="Wilson A.M."/>
            <person name="Visagie C.M."/>
            <person name="Spraker J."/>
            <person name="Barnes I."/>
            <person name="Buitendag C."/>
            <person name="Ceriani C."/>
            <person name="Del Mar Angel L."/>
            <person name="du Plessis D."/>
            <person name="Fuchs T."/>
            <person name="Gasser K."/>
            <person name="Kramer D."/>
            <person name="Li W."/>
            <person name="Munsamy K."/>
            <person name="Piso A."/>
            <person name="Price J.L."/>
            <person name="Sonnekus B."/>
            <person name="Thomas C."/>
            <person name="van der Nest A."/>
            <person name="van Dijk A."/>
            <person name="van Heerden A."/>
            <person name="van Vuuren N."/>
            <person name="Yilmaz N."/>
            <person name="Duong T.A."/>
            <person name="van der Merwe N.A."/>
            <person name="Wingfield M.J."/>
            <person name="Wingfield B.D."/>
        </authorList>
    </citation>
    <scope>NUCLEOTIDE SEQUENCE [LARGE SCALE GENOMIC DNA]</scope>
    <source>
        <strain evidence="10 11">CMW 18167</strain>
    </source>
</reference>